<keyword evidence="1" id="KW-0472">Membrane</keyword>
<dbReference type="Proteomes" id="UP000298138">
    <property type="component" value="Unassembled WGS sequence"/>
</dbReference>
<dbReference type="EMBL" id="ML220116">
    <property type="protein sequence ID" value="TGZ82142.1"/>
    <property type="molecule type" value="Genomic_DNA"/>
</dbReference>
<protein>
    <recommendedName>
        <fullName evidence="4">Copper transporter</fullName>
    </recommendedName>
</protein>
<proteinExistence type="predicted"/>
<evidence type="ECO:0000313" key="2">
    <source>
        <dbReference type="EMBL" id="TGZ82142.1"/>
    </source>
</evidence>
<keyword evidence="1" id="KW-0812">Transmembrane</keyword>
<dbReference type="InParanoid" id="A0A4S2MZB0"/>
<evidence type="ECO:0000313" key="3">
    <source>
        <dbReference type="Proteomes" id="UP000298138"/>
    </source>
</evidence>
<dbReference type="AlphaFoldDB" id="A0A4S2MZB0"/>
<evidence type="ECO:0008006" key="4">
    <source>
        <dbReference type="Google" id="ProtNLM"/>
    </source>
</evidence>
<keyword evidence="1" id="KW-1133">Transmembrane helix</keyword>
<feature type="transmembrane region" description="Helical" evidence="1">
    <location>
        <begin position="20"/>
        <end position="53"/>
    </location>
</feature>
<evidence type="ECO:0000256" key="1">
    <source>
        <dbReference type="SAM" id="Phobius"/>
    </source>
</evidence>
<name>A0A4S2MZB0_9PEZI</name>
<dbReference type="OrthoDB" id="10585605at2759"/>
<accession>A0A4S2MZB0</accession>
<gene>
    <name evidence="2" type="ORF">EX30DRAFT_340036</name>
</gene>
<sequence length="139" mass="15402">MDDYGIPISRSPSYLSTQYFPHFMITMVVIYVLGNGAVTMTLILCLTAVAVGLMIRDHVLGFGYSEFGSPQEVHAFDSGYKKGYLDGLRDNGGTSFHPHLGRRSNSNPILHGRQRLMGPPVVDRASLRMHMLHHSVGQI</sequence>
<organism evidence="2 3">
    <name type="scientific">Ascodesmis nigricans</name>
    <dbReference type="NCBI Taxonomy" id="341454"/>
    <lineage>
        <taxon>Eukaryota</taxon>
        <taxon>Fungi</taxon>
        <taxon>Dikarya</taxon>
        <taxon>Ascomycota</taxon>
        <taxon>Pezizomycotina</taxon>
        <taxon>Pezizomycetes</taxon>
        <taxon>Pezizales</taxon>
        <taxon>Ascodesmidaceae</taxon>
        <taxon>Ascodesmis</taxon>
    </lineage>
</organism>
<keyword evidence="3" id="KW-1185">Reference proteome</keyword>
<reference evidence="2 3" key="1">
    <citation type="submission" date="2019-04" db="EMBL/GenBank/DDBJ databases">
        <title>Comparative genomics and transcriptomics to analyze fruiting body development in filamentous ascomycetes.</title>
        <authorList>
            <consortium name="DOE Joint Genome Institute"/>
            <person name="Lutkenhaus R."/>
            <person name="Traeger S."/>
            <person name="Breuer J."/>
            <person name="Kuo A."/>
            <person name="Lipzen A."/>
            <person name="Pangilinan J."/>
            <person name="Dilworth D."/>
            <person name="Sandor L."/>
            <person name="Poggeler S."/>
            <person name="Barry K."/>
            <person name="Grigoriev I.V."/>
            <person name="Nowrousian M."/>
        </authorList>
    </citation>
    <scope>NUCLEOTIDE SEQUENCE [LARGE SCALE GENOMIC DNA]</scope>
    <source>
        <strain evidence="2 3">CBS 389.68</strain>
    </source>
</reference>